<reference evidence="1 2" key="1">
    <citation type="journal article" date="2023" name="IScience">
        <title>Expanded male sex-determining region conserved during the evolution of homothallism in the green alga Volvox.</title>
        <authorList>
            <person name="Yamamoto K."/>
            <person name="Matsuzaki R."/>
            <person name="Mahakham W."/>
            <person name="Heman W."/>
            <person name="Sekimoto H."/>
            <person name="Kawachi M."/>
            <person name="Minakuchi Y."/>
            <person name="Toyoda A."/>
            <person name="Nozaki H."/>
        </authorList>
    </citation>
    <scope>NUCLEOTIDE SEQUENCE [LARGE SCALE GENOMIC DNA]</scope>
    <source>
        <strain evidence="1 2">NIES-4468</strain>
    </source>
</reference>
<accession>A0ABQ5SFD6</accession>
<evidence type="ECO:0008006" key="3">
    <source>
        <dbReference type="Google" id="ProtNLM"/>
    </source>
</evidence>
<dbReference type="EMBL" id="BSDZ01000080">
    <property type="protein sequence ID" value="GLI68652.1"/>
    <property type="molecule type" value="Genomic_DNA"/>
</dbReference>
<dbReference type="InterPro" id="IPR036420">
    <property type="entry name" value="BRCT_dom_sf"/>
</dbReference>
<feature type="non-terminal residue" evidence="1">
    <location>
        <position position="142"/>
    </location>
</feature>
<dbReference type="Proteomes" id="UP001165090">
    <property type="component" value="Unassembled WGS sequence"/>
</dbReference>
<protein>
    <recommendedName>
        <fullName evidence="3">BRCT domain-containing protein</fullName>
    </recommendedName>
</protein>
<keyword evidence="2" id="KW-1185">Reference proteome</keyword>
<comment type="caution">
    <text evidence="1">The sequence shown here is derived from an EMBL/GenBank/DDBJ whole genome shotgun (WGS) entry which is preliminary data.</text>
</comment>
<feature type="non-terminal residue" evidence="1">
    <location>
        <position position="1"/>
    </location>
</feature>
<gene>
    <name evidence="1" type="ORF">VaNZ11_013128</name>
</gene>
<sequence>VSEHWTVEAHRPPIETPVAEHSAAPPATSALAAACYVTLERDAAAAAGGPHGDCPRSSGGGGIFRNCRFVFWARHQARDVLARVKQAGGQEQYSVGPSTTHVVARYDTSAEEASQFLRTSDLEYDTDAAASLLLPPGVLFVT</sequence>
<evidence type="ECO:0000313" key="1">
    <source>
        <dbReference type="EMBL" id="GLI68652.1"/>
    </source>
</evidence>
<evidence type="ECO:0000313" key="2">
    <source>
        <dbReference type="Proteomes" id="UP001165090"/>
    </source>
</evidence>
<name>A0ABQ5SFD6_9CHLO</name>
<organism evidence="1 2">
    <name type="scientific">Volvox africanus</name>
    <dbReference type="NCBI Taxonomy" id="51714"/>
    <lineage>
        <taxon>Eukaryota</taxon>
        <taxon>Viridiplantae</taxon>
        <taxon>Chlorophyta</taxon>
        <taxon>core chlorophytes</taxon>
        <taxon>Chlorophyceae</taxon>
        <taxon>CS clade</taxon>
        <taxon>Chlamydomonadales</taxon>
        <taxon>Volvocaceae</taxon>
        <taxon>Volvox</taxon>
    </lineage>
</organism>
<proteinExistence type="predicted"/>
<dbReference type="SUPFAM" id="SSF52113">
    <property type="entry name" value="BRCT domain"/>
    <property type="match status" value="1"/>
</dbReference>